<name>A0A1N6GUI7_9BACT</name>
<reference evidence="4" key="1">
    <citation type="submission" date="2016-11" db="EMBL/GenBank/DDBJ databases">
        <authorList>
            <person name="Varghese N."/>
            <person name="Submissions S."/>
        </authorList>
    </citation>
    <scope>NUCLEOTIDE SEQUENCE [LARGE SCALE GENOMIC DNA]</scope>
    <source>
        <strain evidence="4">DSM 17456</strain>
    </source>
</reference>
<protein>
    <submittedName>
        <fullName evidence="3">Peptidase family M23</fullName>
    </submittedName>
</protein>
<accession>A0A1N6GUI7</accession>
<feature type="chain" id="PRO_5012681178" evidence="1">
    <location>
        <begin position="24"/>
        <end position="336"/>
    </location>
</feature>
<sequence length="336" mass="36771">MNIQCIRIIVVACCIGYSVAAYAITFVPPIEEPDYGYCFIQNYVDVSSVHGGQDYYDHCRSYERHKGTDFRVSYAAMKEGVDVLAAADGKVLRTRDGMGDAYVQDGRYNVHGRECGNGVVIDHGGGWQTQYCHLKKGTVRVASGDEVKAGSVLGEIGLSGKTGFVHVHFQVTYDGKIVCPFSGKRLGRITKGVIGELQGAEVKSSLWQNDSCEILQYVPSQLLKVDYSTELPQSAREILQRSEAADTVQAGGVPLVFSAVTAMLQKGDVLILSLKTRSGRLVAEKTIHITSYTAQRFDYIGRKDSAMFAHTALEGSVELRRGNAQVFVHKSRVAVQ</sequence>
<dbReference type="Gene3D" id="2.70.70.10">
    <property type="entry name" value="Glucose Permease (Domain IIA)"/>
    <property type="match status" value="1"/>
</dbReference>
<feature type="signal peptide" evidence="1">
    <location>
        <begin position="1"/>
        <end position="23"/>
    </location>
</feature>
<keyword evidence="1" id="KW-0732">Signal</keyword>
<dbReference type="PANTHER" id="PTHR21666">
    <property type="entry name" value="PEPTIDASE-RELATED"/>
    <property type="match status" value="1"/>
</dbReference>
<dbReference type="PANTHER" id="PTHR21666:SF270">
    <property type="entry name" value="MUREIN HYDROLASE ACTIVATOR ENVC"/>
    <property type="match status" value="1"/>
</dbReference>
<evidence type="ECO:0000259" key="2">
    <source>
        <dbReference type="Pfam" id="PF01551"/>
    </source>
</evidence>
<dbReference type="GO" id="GO:0004222">
    <property type="term" value="F:metalloendopeptidase activity"/>
    <property type="evidence" value="ECO:0007669"/>
    <property type="project" value="TreeGrafter"/>
</dbReference>
<dbReference type="RefSeq" id="WP_074216615.1">
    <property type="nucleotide sequence ID" value="NZ_FSRG01000005.1"/>
</dbReference>
<gene>
    <name evidence="3" type="ORF">SAMN02745161_1812</name>
</gene>
<evidence type="ECO:0000256" key="1">
    <source>
        <dbReference type="SAM" id="SignalP"/>
    </source>
</evidence>
<dbReference type="InterPro" id="IPR016047">
    <property type="entry name" value="M23ase_b-sheet_dom"/>
</dbReference>
<keyword evidence="4" id="KW-1185">Reference proteome</keyword>
<dbReference type="Pfam" id="PF01551">
    <property type="entry name" value="Peptidase_M23"/>
    <property type="match status" value="1"/>
</dbReference>
<dbReference type="STRING" id="1121457.SAMN02745161_1812"/>
<evidence type="ECO:0000313" key="3">
    <source>
        <dbReference type="EMBL" id="SIO11240.1"/>
    </source>
</evidence>
<dbReference type="InterPro" id="IPR011055">
    <property type="entry name" value="Dup_hybrid_motif"/>
</dbReference>
<dbReference type="Proteomes" id="UP000184694">
    <property type="component" value="Unassembled WGS sequence"/>
</dbReference>
<organism evidence="3 4">
    <name type="scientific">Halodesulfovibrio marinisediminis DSM 17456</name>
    <dbReference type="NCBI Taxonomy" id="1121457"/>
    <lineage>
        <taxon>Bacteria</taxon>
        <taxon>Pseudomonadati</taxon>
        <taxon>Thermodesulfobacteriota</taxon>
        <taxon>Desulfovibrionia</taxon>
        <taxon>Desulfovibrionales</taxon>
        <taxon>Desulfovibrionaceae</taxon>
        <taxon>Halodesulfovibrio</taxon>
    </lineage>
</organism>
<dbReference type="SUPFAM" id="SSF51261">
    <property type="entry name" value="Duplicated hybrid motif"/>
    <property type="match status" value="1"/>
</dbReference>
<dbReference type="InterPro" id="IPR050570">
    <property type="entry name" value="Cell_wall_metabolism_enzyme"/>
</dbReference>
<evidence type="ECO:0000313" key="4">
    <source>
        <dbReference type="Proteomes" id="UP000184694"/>
    </source>
</evidence>
<dbReference type="OrthoDB" id="5489603at2"/>
<feature type="domain" description="M23ase beta-sheet core" evidence="2">
    <location>
        <begin position="64"/>
        <end position="178"/>
    </location>
</feature>
<proteinExistence type="predicted"/>
<dbReference type="AlphaFoldDB" id="A0A1N6GUI7"/>
<dbReference type="EMBL" id="FSRG01000005">
    <property type="protein sequence ID" value="SIO11240.1"/>
    <property type="molecule type" value="Genomic_DNA"/>
</dbReference>
<dbReference type="CDD" id="cd12797">
    <property type="entry name" value="M23_peptidase"/>
    <property type="match status" value="1"/>
</dbReference>